<keyword evidence="8" id="KW-1185">Reference proteome</keyword>
<dbReference type="GO" id="GO:0046872">
    <property type="term" value="F:metal ion binding"/>
    <property type="evidence" value="ECO:0007669"/>
    <property type="project" value="UniProtKB-KW"/>
</dbReference>
<sequence>MSMRKVGDLPSALGEGGAVERRLAGHKPAVFLDYDGVLTPIVDRPEDAVMSDDMRTTLRELAARCPVCIVTGRDRAMAQQLMGVDDLVVAGSHGFDIWTPQQGSISDDRVSGFLDLIAEVTERLRDDVGSIPGVQIEPKRASVAVHYRHVAPEDRDRVGDSVQTLLAENSDRVALTPGKMVYELKPNIDWDKGKAVLHLIEVLGLGGDDVLPLYLGDDITDEDAFRALRDRGIGIFVGRADDPEVGDRDTAAQFVLGSVDEVKRFLAGLGR</sequence>
<dbReference type="Gene3D" id="3.30.70.1020">
    <property type="entry name" value="Trehalose-6-phosphate phosphatase related protein, domain 2"/>
    <property type="match status" value="1"/>
</dbReference>
<evidence type="ECO:0000256" key="2">
    <source>
        <dbReference type="ARBA" id="ARBA00005199"/>
    </source>
</evidence>
<comment type="similarity">
    <text evidence="3 6">Belongs to the trehalose phosphatase family.</text>
</comment>
<evidence type="ECO:0000313" key="7">
    <source>
        <dbReference type="EMBL" id="KMO82877.1"/>
    </source>
</evidence>
<name>A0A0J6WMB4_9MYCO</name>
<organism evidence="7 8">
    <name type="scientific">Mycolicibacterium chlorophenolicum</name>
    <dbReference type="NCBI Taxonomy" id="37916"/>
    <lineage>
        <taxon>Bacteria</taxon>
        <taxon>Bacillati</taxon>
        <taxon>Actinomycetota</taxon>
        <taxon>Actinomycetes</taxon>
        <taxon>Mycobacteriales</taxon>
        <taxon>Mycobacteriaceae</taxon>
        <taxon>Mycolicibacterium</taxon>
    </lineage>
</organism>
<dbReference type="PANTHER" id="PTHR43768">
    <property type="entry name" value="TREHALOSE 6-PHOSPHATE PHOSPHATASE"/>
    <property type="match status" value="1"/>
</dbReference>
<comment type="function">
    <text evidence="5 6">Removes the phosphate from trehalose 6-phosphate to produce free trehalose.</text>
</comment>
<keyword evidence="6" id="KW-0479">Metal-binding</keyword>
<evidence type="ECO:0000256" key="5">
    <source>
        <dbReference type="ARBA" id="ARBA00024179"/>
    </source>
</evidence>
<dbReference type="GO" id="GO:0004805">
    <property type="term" value="F:trehalose-phosphatase activity"/>
    <property type="evidence" value="ECO:0007669"/>
    <property type="project" value="UniProtKB-EC"/>
</dbReference>
<keyword evidence="4 6" id="KW-0378">Hydrolase</keyword>
<comment type="catalytic activity">
    <reaction evidence="1 6">
        <text>alpha,alpha-trehalose 6-phosphate + H2O = alpha,alpha-trehalose + phosphate</text>
        <dbReference type="Rhea" id="RHEA:23420"/>
        <dbReference type="ChEBI" id="CHEBI:15377"/>
        <dbReference type="ChEBI" id="CHEBI:16551"/>
        <dbReference type="ChEBI" id="CHEBI:43474"/>
        <dbReference type="ChEBI" id="CHEBI:58429"/>
        <dbReference type="EC" id="3.1.3.12"/>
    </reaction>
</comment>
<dbReference type="Proteomes" id="UP000036513">
    <property type="component" value="Unassembled WGS sequence"/>
</dbReference>
<comment type="caution">
    <text evidence="7">The sequence shown here is derived from an EMBL/GenBank/DDBJ whole genome shotgun (WGS) entry which is preliminary data.</text>
</comment>
<dbReference type="InterPro" id="IPR003337">
    <property type="entry name" value="Trehalose_PPase"/>
</dbReference>
<evidence type="ECO:0000256" key="4">
    <source>
        <dbReference type="ARBA" id="ARBA00022801"/>
    </source>
</evidence>
<evidence type="ECO:0000256" key="1">
    <source>
        <dbReference type="ARBA" id="ARBA00000500"/>
    </source>
</evidence>
<dbReference type="STRING" id="37916.MCHLDSM_00759"/>
<dbReference type="EC" id="3.1.3.12" evidence="6"/>
<accession>A0A0J6WMB4</accession>
<dbReference type="Gene3D" id="3.40.50.1000">
    <property type="entry name" value="HAD superfamily/HAD-like"/>
    <property type="match status" value="1"/>
</dbReference>
<dbReference type="PATRIC" id="fig|37916.4.peg.814"/>
<dbReference type="SUPFAM" id="SSF56784">
    <property type="entry name" value="HAD-like"/>
    <property type="match status" value="1"/>
</dbReference>
<dbReference type="NCBIfam" id="TIGR01484">
    <property type="entry name" value="HAD-SF-IIB"/>
    <property type="match status" value="1"/>
</dbReference>
<dbReference type="Pfam" id="PF02358">
    <property type="entry name" value="Trehalose_PPase"/>
    <property type="match status" value="1"/>
</dbReference>
<dbReference type="EMBL" id="JYNL01000008">
    <property type="protein sequence ID" value="KMO82877.1"/>
    <property type="molecule type" value="Genomic_DNA"/>
</dbReference>
<evidence type="ECO:0000256" key="3">
    <source>
        <dbReference type="ARBA" id="ARBA00008770"/>
    </source>
</evidence>
<evidence type="ECO:0000313" key="8">
    <source>
        <dbReference type="Proteomes" id="UP000036513"/>
    </source>
</evidence>
<proteinExistence type="inferred from homology"/>
<keyword evidence="6" id="KW-0460">Magnesium</keyword>
<dbReference type="UniPathway" id="UPA00299"/>
<dbReference type="RefSeq" id="WP_048468936.1">
    <property type="nucleotide sequence ID" value="NZ_JYNL01000008.1"/>
</dbReference>
<comment type="cofactor">
    <cofactor evidence="6">
        <name>Mg(2+)</name>
        <dbReference type="ChEBI" id="CHEBI:18420"/>
    </cofactor>
</comment>
<dbReference type="PANTHER" id="PTHR43768:SF3">
    <property type="entry name" value="TREHALOSE 6-PHOSPHATE PHOSPHATASE"/>
    <property type="match status" value="1"/>
</dbReference>
<comment type="pathway">
    <text evidence="2 6">Glycan biosynthesis; trehalose biosynthesis.</text>
</comment>
<dbReference type="NCBIfam" id="TIGR00685">
    <property type="entry name" value="T6PP"/>
    <property type="match status" value="1"/>
</dbReference>
<dbReference type="InterPro" id="IPR023214">
    <property type="entry name" value="HAD_sf"/>
</dbReference>
<evidence type="ECO:0000256" key="6">
    <source>
        <dbReference type="RuleBase" id="RU361117"/>
    </source>
</evidence>
<dbReference type="SMR" id="A0A0J6WMB4"/>
<dbReference type="InterPro" id="IPR036412">
    <property type="entry name" value="HAD-like_sf"/>
</dbReference>
<dbReference type="InterPro" id="IPR006379">
    <property type="entry name" value="HAD-SF_hydro_IIB"/>
</dbReference>
<dbReference type="AlphaFoldDB" id="A0A0J6WMB4"/>
<reference evidence="7 8" key="1">
    <citation type="journal article" date="2015" name="Genome Biol. Evol.">
        <title>Characterization of Three Mycobacterium spp. with Potential Use in Bioremediation by Genome Sequencing and Comparative Genomics.</title>
        <authorList>
            <person name="Das S."/>
            <person name="Pettersson B.M."/>
            <person name="Behra P.R."/>
            <person name="Ramesh M."/>
            <person name="Dasgupta S."/>
            <person name="Bhattacharya A."/>
            <person name="Kirsebom L.A."/>
        </authorList>
    </citation>
    <scope>NUCLEOTIDE SEQUENCE [LARGE SCALE GENOMIC DNA]</scope>
    <source>
        <strain evidence="7 8">DSM 43826</strain>
    </source>
</reference>
<protein>
    <recommendedName>
        <fullName evidence="6">Trehalose 6-phosphate phosphatase</fullName>
        <ecNumber evidence="6">3.1.3.12</ecNumber>
    </recommendedName>
</protein>
<dbReference type="CDD" id="cd01627">
    <property type="entry name" value="HAD_TPP"/>
    <property type="match status" value="1"/>
</dbReference>
<dbReference type="InterPro" id="IPR044651">
    <property type="entry name" value="OTSB-like"/>
</dbReference>
<dbReference type="GO" id="GO:0005992">
    <property type="term" value="P:trehalose biosynthetic process"/>
    <property type="evidence" value="ECO:0007669"/>
    <property type="project" value="UniProtKB-UniPathway"/>
</dbReference>
<gene>
    <name evidence="7" type="primary">otsB_2</name>
    <name evidence="7" type="ORF">MCHLDSM_00759</name>
</gene>